<dbReference type="PANTHER" id="PTHR13247:SF0">
    <property type="entry name" value="MITOCHONDRIAL FISSION 1 PROTEIN"/>
    <property type="match status" value="1"/>
</dbReference>
<keyword evidence="2" id="KW-0812">Transmembrane</keyword>
<dbReference type="PANTHER" id="PTHR13247">
    <property type="entry name" value="TETRATRICOPEPTIDE REPEAT PROTEIN 11 TPR REPEAT PROTEIN 11"/>
    <property type="match status" value="1"/>
</dbReference>
<evidence type="ECO:0000313" key="3">
    <source>
        <dbReference type="EMBL" id="KAL3784264.1"/>
    </source>
</evidence>
<comment type="caution">
    <text evidence="3">The sequence shown here is derived from an EMBL/GenBank/DDBJ whole genome shotgun (WGS) entry which is preliminary data.</text>
</comment>
<dbReference type="SUPFAM" id="SSF48452">
    <property type="entry name" value="TPR-like"/>
    <property type="match status" value="1"/>
</dbReference>
<protein>
    <recommendedName>
        <fullName evidence="5">Mitochondrial fission 1 protein</fullName>
    </recommendedName>
</protein>
<evidence type="ECO:0000256" key="2">
    <source>
        <dbReference type="SAM" id="Phobius"/>
    </source>
</evidence>
<feature type="region of interest" description="Disordered" evidence="1">
    <location>
        <begin position="1"/>
        <end position="23"/>
    </location>
</feature>
<keyword evidence="2" id="KW-1133">Transmembrane helix</keyword>
<organism evidence="3 4">
    <name type="scientific">Cyclotella atomus</name>
    <dbReference type="NCBI Taxonomy" id="382360"/>
    <lineage>
        <taxon>Eukaryota</taxon>
        <taxon>Sar</taxon>
        <taxon>Stramenopiles</taxon>
        <taxon>Ochrophyta</taxon>
        <taxon>Bacillariophyta</taxon>
        <taxon>Coscinodiscophyceae</taxon>
        <taxon>Thalassiosirophycidae</taxon>
        <taxon>Stephanodiscales</taxon>
        <taxon>Stephanodiscaceae</taxon>
        <taxon>Cyclotella</taxon>
    </lineage>
</organism>
<gene>
    <name evidence="3" type="ORF">ACHAWO_005041</name>
</gene>
<accession>A0ABD3P8V5</accession>
<dbReference type="InterPro" id="IPR011990">
    <property type="entry name" value="TPR-like_helical_dom_sf"/>
</dbReference>
<proteinExistence type="predicted"/>
<keyword evidence="2" id="KW-0472">Membrane</keyword>
<dbReference type="Gene3D" id="1.25.40.10">
    <property type="entry name" value="Tetratricopeptide repeat domain"/>
    <property type="match status" value="1"/>
</dbReference>
<evidence type="ECO:0000256" key="1">
    <source>
        <dbReference type="SAM" id="MobiDB-lite"/>
    </source>
</evidence>
<feature type="transmembrane region" description="Helical" evidence="2">
    <location>
        <begin position="138"/>
        <end position="159"/>
    </location>
</feature>
<evidence type="ECO:0008006" key="5">
    <source>
        <dbReference type="Google" id="ProtNLM"/>
    </source>
</evidence>
<dbReference type="AlphaFoldDB" id="A0ABD3P8V5"/>
<sequence length="162" mass="17360">MRTSKQQQREIKSSLDEKLSLSTPQPSLLESLASECTNSSSPDATFQYAFALSKSSSPSELSYSITLLDSLLKSGYPHQIDCMIGSCQAHYLLKQYAEARSVAEAILRNNPQNALAGELHVASMVAMEEDEERKVRNVAIGGTAAVAALGLALLLGGAGKKR</sequence>
<dbReference type="EMBL" id="JALLPJ020000734">
    <property type="protein sequence ID" value="KAL3784264.1"/>
    <property type="molecule type" value="Genomic_DNA"/>
</dbReference>
<reference evidence="3 4" key="1">
    <citation type="submission" date="2024-10" db="EMBL/GenBank/DDBJ databases">
        <title>Updated reference genomes for cyclostephanoid diatoms.</title>
        <authorList>
            <person name="Roberts W.R."/>
            <person name="Alverson A.J."/>
        </authorList>
    </citation>
    <scope>NUCLEOTIDE SEQUENCE [LARGE SCALE GENOMIC DNA]</scope>
    <source>
        <strain evidence="3 4">AJA010-31</strain>
    </source>
</reference>
<dbReference type="InterPro" id="IPR016543">
    <property type="entry name" value="Fis1"/>
</dbReference>
<evidence type="ECO:0000313" key="4">
    <source>
        <dbReference type="Proteomes" id="UP001530400"/>
    </source>
</evidence>
<keyword evidence="4" id="KW-1185">Reference proteome</keyword>
<feature type="compositionally biased region" description="Basic and acidic residues" evidence="1">
    <location>
        <begin position="7"/>
        <end position="19"/>
    </location>
</feature>
<name>A0ABD3P8V5_9STRA</name>
<dbReference type="Proteomes" id="UP001530400">
    <property type="component" value="Unassembled WGS sequence"/>
</dbReference>